<feature type="transmembrane region" description="Helical" evidence="2">
    <location>
        <begin position="103"/>
        <end position="124"/>
    </location>
</feature>
<feature type="transmembrane region" description="Helical" evidence="2">
    <location>
        <begin position="209"/>
        <end position="226"/>
    </location>
</feature>
<dbReference type="EMBL" id="JWZX01002749">
    <property type="protein sequence ID" value="KOO27168.1"/>
    <property type="molecule type" value="Genomic_DNA"/>
</dbReference>
<accession>A0A0M0JLL8</accession>
<reference evidence="4" key="1">
    <citation type="journal article" date="2015" name="PLoS Genet.">
        <title>Genome Sequence and Transcriptome Analyses of Chrysochromulina tobin: Metabolic Tools for Enhanced Algal Fitness in the Prominent Order Prymnesiales (Haptophyceae).</title>
        <authorList>
            <person name="Hovde B.T."/>
            <person name="Deodato C.R."/>
            <person name="Hunsperger H.M."/>
            <person name="Ryken S.A."/>
            <person name="Yost W."/>
            <person name="Jha R.K."/>
            <person name="Patterson J."/>
            <person name="Monnat R.J. Jr."/>
            <person name="Barlow S.B."/>
            <person name="Starkenburg S.R."/>
            <person name="Cattolico R.A."/>
        </authorList>
    </citation>
    <scope>NUCLEOTIDE SEQUENCE</scope>
    <source>
        <strain evidence="4">CCMP291</strain>
    </source>
</reference>
<feature type="transmembrane region" description="Helical" evidence="2">
    <location>
        <begin position="166"/>
        <end position="189"/>
    </location>
</feature>
<dbReference type="AlphaFoldDB" id="A0A0M0JLL8"/>
<evidence type="ECO:0008006" key="5">
    <source>
        <dbReference type="Google" id="ProtNLM"/>
    </source>
</evidence>
<keyword evidence="4" id="KW-1185">Reference proteome</keyword>
<feature type="compositionally biased region" description="Low complexity" evidence="1">
    <location>
        <begin position="38"/>
        <end position="60"/>
    </location>
</feature>
<keyword evidence="2" id="KW-0812">Transmembrane</keyword>
<protein>
    <recommendedName>
        <fullName evidence="5">Transmembrane protein</fullName>
    </recommendedName>
</protein>
<comment type="caution">
    <text evidence="3">The sequence shown here is derived from an EMBL/GenBank/DDBJ whole genome shotgun (WGS) entry which is preliminary data.</text>
</comment>
<dbReference type="Proteomes" id="UP000037460">
    <property type="component" value="Unassembled WGS sequence"/>
</dbReference>
<feature type="transmembrane region" description="Helical" evidence="2">
    <location>
        <begin position="233"/>
        <end position="261"/>
    </location>
</feature>
<organism evidence="3 4">
    <name type="scientific">Chrysochromulina tobinii</name>
    <dbReference type="NCBI Taxonomy" id="1460289"/>
    <lineage>
        <taxon>Eukaryota</taxon>
        <taxon>Haptista</taxon>
        <taxon>Haptophyta</taxon>
        <taxon>Prymnesiophyceae</taxon>
        <taxon>Prymnesiales</taxon>
        <taxon>Chrysochromulinaceae</taxon>
        <taxon>Chrysochromulina</taxon>
    </lineage>
</organism>
<feature type="transmembrane region" description="Helical" evidence="2">
    <location>
        <begin position="531"/>
        <end position="550"/>
    </location>
</feature>
<evidence type="ECO:0000256" key="2">
    <source>
        <dbReference type="SAM" id="Phobius"/>
    </source>
</evidence>
<evidence type="ECO:0000256" key="1">
    <source>
        <dbReference type="SAM" id="MobiDB-lite"/>
    </source>
</evidence>
<feature type="transmembrane region" description="Helical" evidence="2">
    <location>
        <begin position="136"/>
        <end position="154"/>
    </location>
</feature>
<proteinExistence type="predicted"/>
<feature type="transmembrane region" description="Helical" evidence="2">
    <location>
        <begin position="374"/>
        <end position="394"/>
    </location>
</feature>
<evidence type="ECO:0000313" key="4">
    <source>
        <dbReference type="Proteomes" id="UP000037460"/>
    </source>
</evidence>
<sequence>MSVADFFSVSTPGQAASVSVSTPGPAASIEASEERHAAATAAPGAASDTPKASEAASEAAAPTSSVADVARLVTAVRRVQASYRRLSIQRKSERELEERKRRLLLVSKPILLASAAYVLIEPVIVHLDATPPSVAAWSWLLLLLPGSLGSWYSTTAADRSAGTSSGLSFSITHAIFICAVLLRLPYRFAPYAVYLWDAFEALFGAEHRLWISLCASASYFISQVLVQQLAQRALFLASLLNYAPHLLFPLHVFDFACYYATLGLRSYAQLRWSWVPVTLLLQVNVVLKNSGTMHAVVVGMYRLIFEGQWRAGQGKHSEDPLLKLQFLARLAIQCDLADITAILTVPTVVSYFVWRDEWFSLQGTGILLLPCDLPTVWLHFGLLLVIKPFSFMIARRILERNMYVALLGRSTIHGTSTIAQELAAQKPRAPVQCGGAEAAGMGHLSVPSQRGSSDVAATWDIPGAASWEHREVKSTDGAIDPKTLTDFVVGKMEDHLGDRFDVHRRKLLLEEFDVGNLDYAHLFYKTIRRSYFFFACATLFELFAVLPRHVRVPLPGALEQLVMVGEPSINGTTSTRTHWVELPPWAVWARLPTSVTLAIDNDARWAWDRMSAGNATYADNCASYTVRGVALTHWF</sequence>
<evidence type="ECO:0000313" key="3">
    <source>
        <dbReference type="EMBL" id="KOO27168.1"/>
    </source>
</evidence>
<name>A0A0M0JLL8_9EUKA</name>
<keyword evidence="2" id="KW-1133">Transmembrane helix</keyword>
<gene>
    <name evidence="3" type="ORF">Ctob_009848</name>
</gene>
<feature type="transmembrane region" description="Helical" evidence="2">
    <location>
        <begin position="326"/>
        <end position="354"/>
    </location>
</feature>
<feature type="compositionally biased region" description="Polar residues" evidence="1">
    <location>
        <begin position="8"/>
        <end position="22"/>
    </location>
</feature>
<keyword evidence="2" id="KW-0472">Membrane</keyword>
<feature type="region of interest" description="Disordered" evidence="1">
    <location>
        <begin position="1"/>
        <end position="60"/>
    </location>
</feature>